<dbReference type="AlphaFoldDB" id="A0A5K7Z523"/>
<evidence type="ECO:0000313" key="2">
    <source>
        <dbReference type="EMBL" id="BBO76108.1"/>
    </source>
</evidence>
<dbReference type="InterPro" id="IPR059113">
    <property type="entry name" value="Znf_ribbon"/>
</dbReference>
<dbReference type="EMBL" id="AP021875">
    <property type="protein sequence ID" value="BBO76108.1"/>
    <property type="molecule type" value="Genomic_DNA"/>
</dbReference>
<dbReference type="RefSeq" id="WP_155304964.1">
    <property type="nucleotide sequence ID" value="NZ_AP021875.1"/>
</dbReference>
<organism evidence="2 3">
    <name type="scientific">Desulfosarcina widdelii</name>
    <dbReference type="NCBI Taxonomy" id="947919"/>
    <lineage>
        <taxon>Bacteria</taxon>
        <taxon>Pseudomonadati</taxon>
        <taxon>Thermodesulfobacteriota</taxon>
        <taxon>Desulfobacteria</taxon>
        <taxon>Desulfobacterales</taxon>
        <taxon>Desulfosarcinaceae</taxon>
        <taxon>Desulfosarcina</taxon>
    </lineage>
</organism>
<reference evidence="2 3" key="1">
    <citation type="submission" date="2019-11" db="EMBL/GenBank/DDBJ databases">
        <title>Comparative genomics of hydrocarbon-degrading Desulfosarcina strains.</title>
        <authorList>
            <person name="Watanabe M."/>
            <person name="Kojima H."/>
            <person name="Fukui M."/>
        </authorList>
    </citation>
    <scope>NUCLEOTIDE SEQUENCE [LARGE SCALE GENOMIC DNA]</scope>
    <source>
        <strain evidence="2 3">PP31</strain>
    </source>
</reference>
<dbReference type="KEGG" id="dwd:DSCW_35250"/>
<protein>
    <recommendedName>
        <fullName evidence="1">Putative zinc-ribbon domain-containing protein</fullName>
    </recommendedName>
</protein>
<keyword evidence="3" id="KW-1185">Reference proteome</keyword>
<dbReference type="Proteomes" id="UP000427769">
    <property type="component" value="Chromosome"/>
</dbReference>
<dbReference type="OrthoDB" id="598068at2"/>
<evidence type="ECO:0000313" key="3">
    <source>
        <dbReference type="Proteomes" id="UP000427769"/>
    </source>
</evidence>
<dbReference type="Pfam" id="PF13248">
    <property type="entry name" value="Zn_ribbon_3"/>
    <property type="match status" value="1"/>
</dbReference>
<accession>A0A5K7Z523</accession>
<gene>
    <name evidence="2" type="ORF">DSCW_35250</name>
</gene>
<proteinExistence type="predicted"/>
<sequence length="225" mass="25375">MAFETKEQVLEKIMTMEKPSCPHCGEEMSIWEVPPINVGDGLGWGSPYLFMCFNDECPLYAKGWDNMLENYAHHASYRCINFPGTTQFELIPVFSPQGAKGQVIDDRVLAEQEALKQNIKKGFSILADCYVNKDGVTILRLLMDSAEPVRVRLKAAEMIGDIGELEAIEPIRNLKFGNQKLQEQVDTAVGKIHERFFTRECPFCAEIIKKRAKVCKHCGKDVAGQ</sequence>
<name>A0A5K7Z523_9BACT</name>
<feature type="domain" description="Putative zinc-ribbon" evidence="1">
    <location>
        <begin position="198"/>
        <end position="221"/>
    </location>
</feature>
<evidence type="ECO:0000259" key="1">
    <source>
        <dbReference type="Pfam" id="PF13248"/>
    </source>
</evidence>